<dbReference type="SUPFAM" id="SSF160574">
    <property type="entry name" value="BT0923-like"/>
    <property type="match status" value="1"/>
</dbReference>
<dbReference type="RefSeq" id="WP_230983913.1">
    <property type="nucleotide sequence ID" value="NZ_BMLD01000012.1"/>
</dbReference>
<keyword evidence="3" id="KW-1185">Reference proteome</keyword>
<evidence type="ECO:0000313" key="2">
    <source>
        <dbReference type="EMBL" id="MDR6531711.1"/>
    </source>
</evidence>
<dbReference type="Proteomes" id="UP001262754">
    <property type="component" value="Unassembled WGS sequence"/>
</dbReference>
<name>A0ABU1MZU4_9CAUL</name>
<evidence type="ECO:0008006" key="4">
    <source>
        <dbReference type="Google" id="ProtNLM"/>
    </source>
</evidence>
<accession>A0ABU1MZU4</accession>
<dbReference type="EMBL" id="JAVDRL010000006">
    <property type="protein sequence ID" value="MDR6531711.1"/>
    <property type="molecule type" value="Genomic_DNA"/>
</dbReference>
<feature type="chain" id="PRO_5046745764" description="YpeB-like protein with protease inhibitory function" evidence="1">
    <location>
        <begin position="23"/>
        <end position="168"/>
    </location>
</feature>
<protein>
    <recommendedName>
        <fullName evidence="4">YpeB-like protein with protease inhibitory function</fullName>
    </recommendedName>
</protein>
<comment type="caution">
    <text evidence="2">The sequence shown here is derived from an EMBL/GenBank/DDBJ whole genome shotgun (WGS) entry which is preliminary data.</text>
</comment>
<reference evidence="2 3" key="1">
    <citation type="submission" date="2023-07" db="EMBL/GenBank/DDBJ databases">
        <title>Sorghum-associated microbial communities from plants grown in Nebraska, USA.</title>
        <authorList>
            <person name="Schachtman D."/>
        </authorList>
    </citation>
    <scope>NUCLEOTIDE SEQUENCE [LARGE SCALE GENOMIC DNA]</scope>
    <source>
        <strain evidence="2 3">DS2154</strain>
    </source>
</reference>
<evidence type="ECO:0000256" key="1">
    <source>
        <dbReference type="SAM" id="SignalP"/>
    </source>
</evidence>
<evidence type="ECO:0000313" key="3">
    <source>
        <dbReference type="Proteomes" id="UP001262754"/>
    </source>
</evidence>
<keyword evidence="1" id="KW-0732">Signal</keyword>
<organism evidence="2 3">
    <name type="scientific">Caulobacter rhizosphaerae</name>
    <dbReference type="NCBI Taxonomy" id="2010972"/>
    <lineage>
        <taxon>Bacteria</taxon>
        <taxon>Pseudomonadati</taxon>
        <taxon>Pseudomonadota</taxon>
        <taxon>Alphaproteobacteria</taxon>
        <taxon>Caulobacterales</taxon>
        <taxon>Caulobacteraceae</taxon>
        <taxon>Caulobacter</taxon>
    </lineage>
</organism>
<sequence>MFARSILASAIALALAAGAAGAQVPETKVTPVEAADLPPAVVAAVTKAAPGLKIKAAELKVREDRRYYDVEGTLPDGAEIEFDLLEAGGRWKIVETQRDVAWTATPQPVRDAAVKAAPKVAPVRVIESTQADGEVIYELFAEGQPKTPALEVSWKGGKAKVLTEVWPH</sequence>
<feature type="signal peptide" evidence="1">
    <location>
        <begin position="1"/>
        <end position="22"/>
    </location>
</feature>
<proteinExistence type="predicted"/>
<gene>
    <name evidence="2" type="ORF">J2800_002458</name>
</gene>